<protein>
    <submittedName>
        <fullName evidence="2">Uncharacterized protein</fullName>
    </submittedName>
</protein>
<evidence type="ECO:0000313" key="2">
    <source>
        <dbReference type="EMBL" id="KAG2196600.1"/>
    </source>
</evidence>
<reference evidence="2" key="1">
    <citation type="submission" date="2020-12" db="EMBL/GenBank/DDBJ databases">
        <title>Metabolic potential, ecology and presence of endohyphal bacteria is reflected in genomic diversity of Mucoromycotina.</title>
        <authorList>
            <person name="Muszewska A."/>
            <person name="Okrasinska A."/>
            <person name="Steczkiewicz K."/>
            <person name="Drgas O."/>
            <person name="Orlowska M."/>
            <person name="Perlinska-Lenart U."/>
            <person name="Aleksandrzak-Piekarczyk T."/>
            <person name="Szatraj K."/>
            <person name="Zielenkiewicz U."/>
            <person name="Pilsyk S."/>
            <person name="Malc E."/>
            <person name="Mieczkowski P."/>
            <person name="Kruszewska J.S."/>
            <person name="Biernat P."/>
            <person name="Pawlowska J."/>
        </authorList>
    </citation>
    <scope>NUCLEOTIDE SEQUENCE</scope>
    <source>
        <strain evidence="2">WA0000017839</strain>
    </source>
</reference>
<dbReference type="InterPro" id="IPR013183">
    <property type="entry name" value="Hsk3-like"/>
</dbReference>
<sequence>MERSRELMDNVELKKEQYRKLNVELAKMEQNLQRLNTNVKETLEQAPAFREMGTYHASLFMAIQQASKPKDTPR</sequence>
<proteinExistence type="predicted"/>
<evidence type="ECO:0000313" key="3">
    <source>
        <dbReference type="Proteomes" id="UP000603453"/>
    </source>
</evidence>
<gene>
    <name evidence="2" type="ORF">INT47_004903</name>
</gene>
<comment type="caution">
    <text evidence="2">The sequence shown here is derived from an EMBL/GenBank/DDBJ whole genome shotgun (WGS) entry which is preliminary data.</text>
</comment>
<keyword evidence="1" id="KW-0175">Coiled coil</keyword>
<dbReference type="Pfam" id="PF08227">
    <property type="entry name" value="DASH_Hsk3"/>
    <property type="match status" value="1"/>
</dbReference>
<dbReference type="AlphaFoldDB" id="A0A8H7QQU7"/>
<organism evidence="2 3">
    <name type="scientific">Mucor saturninus</name>
    <dbReference type="NCBI Taxonomy" id="64648"/>
    <lineage>
        <taxon>Eukaryota</taxon>
        <taxon>Fungi</taxon>
        <taxon>Fungi incertae sedis</taxon>
        <taxon>Mucoromycota</taxon>
        <taxon>Mucoromycotina</taxon>
        <taxon>Mucoromycetes</taxon>
        <taxon>Mucorales</taxon>
        <taxon>Mucorineae</taxon>
        <taxon>Mucoraceae</taxon>
        <taxon>Mucor</taxon>
    </lineage>
</organism>
<accession>A0A8H7QQU7</accession>
<dbReference type="EMBL" id="JAEPRD010000143">
    <property type="protein sequence ID" value="KAG2196600.1"/>
    <property type="molecule type" value="Genomic_DNA"/>
</dbReference>
<feature type="coiled-coil region" evidence="1">
    <location>
        <begin position="1"/>
        <end position="45"/>
    </location>
</feature>
<keyword evidence="3" id="KW-1185">Reference proteome</keyword>
<dbReference type="OrthoDB" id="3358869at2759"/>
<dbReference type="Proteomes" id="UP000603453">
    <property type="component" value="Unassembled WGS sequence"/>
</dbReference>
<name>A0A8H7QQU7_9FUNG</name>
<evidence type="ECO:0000256" key="1">
    <source>
        <dbReference type="SAM" id="Coils"/>
    </source>
</evidence>